<evidence type="ECO:0000259" key="1">
    <source>
        <dbReference type="PROSITE" id="PS51186"/>
    </source>
</evidence>
<dbReference type="Pfam" id="PF13302">
    <property type="entry name" value="Acetyltransf_3"/>
    <property type="match status" value="1"/>
</dbReference>
<dbReference type="RefSeq" id="XP_007838400.1">
    <property type="nucleotide sequence ID" value="XM_007840209.1"/>
</dbReference>
<dbReference type="OrthoDB" id="4072826at2759"/>
<dbReference type="eggNOG" id="ENOG502SXTM">
    <property type="taxonomic scope" value="Eukaryota"/>
</dbReference>
<reference evidence="3" key="1">
    <citation type="journal article" date="2015" name="BMC Genomics">
        <title>Genomic and transcriptomic analysis of the endophytic fungus Pestalotiopsis fici reveals its lifestyle and high potential for synthesis of natural products.</title>
        <authorList>
            <person name="Wang X."/>
            <person name="Zhang X."/>
            <person name="Liu L."/>
            <person name="Xiang M."/>
            <person name="Wang W."/>
            <person name="Sun X."/>
            <person name="Che Y."/>
            <person name="Guo L."/>
            <person name="Liu G."/>
            <person name="Guo L."/>
            <person name="Wang C."/>
            <person name="Yin W.B."/>
            <person name="Stadler M."/>
            <person name="Zhang X."/>
            <person name="Liu X."/>
        </authorList>
    </citation>
    <scope>NUCLEOTIDE SEQUENCE [LARGE SCALE GENOMIC DNA]</scope>
    <source>
        <strain evidence="3">W106-1 / CGMCC3.15140</strain>
    </source>
</reference>
<dbReference type="GO" id="GO:0016747">
    <property type="term" value="F:acyltransferase activity, transferring groups other than amino-acyl groups"/>
    <property type="evidence" value="ECO:0007669"/>
    <property type="project" value="InterPro"/>
</dbReference>
<dbReference type="InterPro" id="IPR000182">
    <property type="entry name" value="GNAT_dom"/>
</dbReference>
<dbReference type="AlphaFoldDB" id="W3WTU0"/>
<gene>
    <name evidence="2" type="ORF">PFICI_11628</name>
</gene>
<dbReference type="OMA" id="QGGCESI"/>
<feature type="domain" description="N-acetyltransferase" evidence="1">
    <location>
        <begin position="54"/>
        <end position="242"/>
    </location>
</feature>
<dbReference type="HOGENOM" id="CLU_013985_24_0_1"/>
<dbReference type="GeneID" id="19276641"/>
<dbReference type="PANTHER" id="PTHR43792">
    <property type="entry name" value="GNAT FAMILY, PUTATIVE (AFU_ORTHOLOGUE AFUA_3G00765)-RELATED-RELATED"/>
    <property type="match status" value="1"/>
</dbReference>
<dbReference type="Gene3D" id="3.40.630.30">
    <property type="match status" value="1"/>
</dbReference>
<dbReference type="InParanoid" id="W3WTU0"/>
<sequence length="252" mass="28746">MSTLAQELPPIMINLDLEDYEGLAVIPWFSYRAQVPVRPFPGLAERPAIQTERLTIRPIVMADLEAFHALRSCPLTQIHSPTRGRTDNDIEETRAHIEWMESHDQEHYYFGAFLNSTGELIGEGGLPKVEPPRSGWPEAEILIKPDFRRQGFGTEFWKAVTNSWWELPREMQRHQLLPLIVPGVEPGEEVQEGLGLAWEESNVAAREFFAKVLKQNPVSATGSFEEFDRRPGRDLELIRWNGTIQANPLHTA</sequence>
<dbReference type="Proteomes" id="UP000030651">
    <property type="component" value="Unassembled WGS sequence"/>
</dbReference>
<keyword evidence="3" id="KW-1185">Reference proteome</keyword>
<evidence type="ECO:0000313" key="2">
    <source>
        <dbReference type="EMBL" id="ETS76241.1"/>
    </source>
</evidence>
<organism evidence="2 3">
    <name type="scientific">Pestalotiopsis fici (strain W106-1 / CGMCC3.15140)</name>
    <dbReference type="NCBI Taxonomy" id="1229662"/>
    <lineage>
        <taxon>Eukaryota</taxon>
        <taxon>Fungi</taxon>
        <taxon>Dikarya</taxon>
        <taxon>Ascomycota</taxon>
        <taxon>Pezizomycotina</taxon>
        <taxon>Sordariomycetes</taxon>
        <taxon>Xylariomycetidae</taxon>
        <taxon>Amphisphaeriales</taxon>
        <taxon>Sporocadaceae</taxon>
        <taxon>Pestalotiopsis</taxon>
    </lineage>
</organism>
<dbReference type="SUPFAM" id="SSF55729">
    <property type="entry name" value="Acyl-CoA N-acyltransferases (Nat)"/>
    <property type="match status" value="1"/>
</dbReference>
<accession>W3WTU0</accession>
<dbReference type="EMBL" id="KI912117">
    <property type="protein sequence ID" value="ETS76241.1"/>
    <property type="molecule type" value="Genomic_DNA"/>
</dbReference>
<evidence type="ECO:0000313" key="3">
    <source>
        <dbReference type="Proteomes" id="UP000030651"/>
    </source>
</evidence>
<dbReference type="InterPro" id="IPR016181">
    <property type="entry name" value="Acyl_CoA_acyltransferase"/>
</dbReference>
<proteinExistence type="predicted"/>
<dbReference type="InterPro" id="IPR051531">
    <property type="entry name" value="N-acetyltransferase"/>
</dbReference>
<dbReference type="PANTHER" id="PTHR43792:SF1">
    <property type="entry name" value="N-ACETYLTRANSFERASE DOMAIN-CONTAINING PROTEIN"/>
    <property type="match status" value="1"/>
</dbReference>
<dbReference type="KEGG" id="pfy:PFICI_11628"/>
<dbReference type="PROSITE" id="PS51186">
    <property type="entry name" value="GNAT"/>
    <property type="match status" value="1"/>
</dbReference>
<name>W3WTU0_PESFW</name>
<protein>
    <recommendedName>
        <fullName evidence="1">N-acetyltransferase domain-containing protein</fullName>
    </recommendedName>
</protein>